<dbReference type="NCBIfam" id="TIGR00254">
    <property type="entry name" value="GGDEF"/>
    <property type="match status" value="1"/>
</dbReference>
<dbReference type="PANTHER" id="PTHR43080:SF2">
    <property type="entry name" value="CBS DOMAIN-CONTAINING PROTEIN"/>
    <property type="match status" value="1"/>
</dbReference>
<evidence type="ECO:0000256" key="2">
    <source>
        <dbReference type="PROSITE-ProRule" id="PRU00703"/>
    </source>
</evidence>
<name>A0A7T5JQE0_9BACL</name>
<dbReference type="SUPFAM" id="SSF55073">
    <property type="entry name" value="Nucleotide cyclase"/>
    <property type="match status" value="1"/>
</dbReference>
<organism evidence="6 7">
    <name type="scientific">Brevibacillus composti</name>
    <dbReference type="NCBI Taxonomy" id="2796470"/>
    <lineage>
        <taxon>Bacteria</taxon>
        <taxon>Bacillati</taxon>
        <taxon>Bacillota</taxon>
        <taxon>Bacilli</taxon>
        <taxon>Bacillales</taxon>
        <taxon>Paenibacillaceae</taxon>
        <taxon>Brevibacillus</taxon>
    </lineage>
</organism>
<evidence type="ECO:0000313" key="7">
    <source>
        <dbReference type="Proteomes" id="UP000595847"/>
    </source>
</evidence>
<dbReference type="SUPFAM" id="SSF54631">
    <property type="entry name" value="CBS-domain pair"/>
    <property type="match status" value="1"/>
</dbReference>
<feature type="domain" description="GGDEF" evidence="4">
    <location>
        <begin position="142"/>
        <end position="266"/>
    </location>
</feature>
<feature type="domain" description="CBS" evidence="5">
    <location>
        <begin position="65"/>
        <end position="120"/>
    </location>
</feature>
<dbReference type="Pfam" id="PF00990">
    <property type="entry name" value="GGDEF"/>
    <property type="match status" value="1"/>
</dbReference>
<dbReference type="SMART" id="SM00116">
    <property type="entry name" value="CBS"/>
    <property type="match status" value="2"/>
</dbReference>
<dbReference type="InterPro" id="IPR029787">
    <property type="entry name" value="Nucleotide_cyclase"/>
</dbReference>
<dbReference type="AlphaFoldDB" id="A0A7T5JQE0"/>
<evidence type="ECO:0000256" key="1">
    <source>
        <dbReference type="ARBA" id="ARBA00023122"/>
    </source>
</evidence>
<accession>A0A7T5JQE0</accession>
<dbReference type="InterPro" id="IPR000644">
    <property type="entry name" value="CBS_dom"/>
</dbReference>
<dbReference type="Gene3D" id="3.30.70.270">
    <property type="match status" value="1"/>
</dbReference>
<protein>
    <submittedName>
        <fullName evidence="6">GGDEF domain-containing protein</fullName>
    </submittedName>
</protein>
<proteinExistence type="predicted"/>
<feature type="region of interest" description="Disordered" evidence="3">
    <location>
        <begin position="264"/>
        <end position="287"/>
    </location>
</feature>
<evidence type="ECO:0000259" key="5">
    <source>
        <dbReference type="PROSITE" id="PS51371"/>
    </source>
</evidence>
<dbReference type="InterPro" id="IPR043128">
    <property type="entry name" value="Rev_trsase/Diguanyl_cyclase"/>
</dbReference>
<reference evidence="6 7" key="1">
    <citation type="submission" date="2020-12" db="EMBL/GenBank/DDBJ databases">
        <title>strain FJAT-54423T represents a novel species of the genus Brevibacillus.</title>
        <authorList>
            <person name="Tang R."/>
        </authorList>
    </citation>
    <scope>NUCLEOTIDE SEQUENCE [LARGE SCALE GENOMIC DNA]</scope>
    <source>
        <strain evidence="6 7">FJAT-54423</strain>
    </source>
</reference>
<dbReference type="CDD" id="cd01949">
    <property type="entry name" value="GGDEF"/>
    <property type="match status" value="1"/>
</dbReference>
<dbReference type="Pfam" id="PF00571">
    <property type="entry name" value="CBS"/>
    <property type="match status" value="2"/>
</dbReference>
<dbReference type="EMBL" id="CP066308">
    <property type="protein sequence ID" value="QQE76036.1"/>
    <property type="molecule type" value="Genomic_DNA"/>
</dbReference>
<dbReference type="RefSeq" id="WP_198829545.1">
    <property type="nucleotide sequence ID" value="NZ_CP066308.1"/>
</dbReference>
<keyword evidence="1 2" id="KW-0129">CBS domain</keyword>
<dbReference type="InterPro" id="IPR046342">
    <property type="entry name" value="CBS_dom_sf"/>
</dbReference>
<dbReference type="Proteomes" id="UP000595847">
    <property type="component" value="Chromosome"/>
</dbReference>
<dbReference type="InterPro" id="IPR000160">
    <property type="entry name" value="GGDEF_dom"/>
</dbReference>
<evidence type="ECO:0000256" key="3">
    <source>
        <dbReference type="SAM" id="MobiDB-lite"/>
    </source>
</evidence>
<dbReference type="SMART" id="SM00267">
    <property type="entry name" value="GGDEF"/>
    <property type="match status" value="1"/>
</dbReference>
<dbReference type="KEGG" id="bcop:JD108_09315"/>
<dbReference type="PANTHER" id="PTHR43080">
    <property type="entry name" value="CBS DOMAIN-CONTAINING PROTEIN CBSX3, MITOCHONDRIAL"/>
    <property type="match status" value="1"/>
</dbReference>
<evidence type="ECO:0000313" key="6">
    <source>
        <dbReference type="EMBL" id="QQE76036.1"/>
    </source>
</evidence>
<dbReference type="Gene3D" id="3.10.580.10">
    <property type="entry name" value="CBS-domain"/>
    <property type="match status" value="1"/>
</dbReference>
<evidence type="ECO:0000259" key="4">
    <source>
        <dbReference type="PROSITE" id="PS50887"/>
    </source>
</evidence>
<dbReference type="PROSITE" id="PS51371">
    <property type="entry name" value="CBS"/>
    <property type="match status" value="2"/>
</dbReference>
<dbReference type="PROSITE" id="PS50887">
    <property type="entry name" value="GGDEF"/>
    <property type="match status" value="1"/>
</dbReference>
<dbReference type="InterPro" id="IPR051257">
    <property type="entry name" value="Diverse_CBS-Domain"/>
</dbReference>
<sequence length="287" mass="32517">MKVADIMTASVHTISSERSVAFASEKMNEWKIGSLIVVDHGEVQGILTSRDIRSSHPNRIVADAMTPAPVSVKPDDDIWHVHSLLQTHEIERILVMEDGEMKGLVTREEIMRKLSESMDAHTGLYRAPYIRYVGEELLRQERPFHLIFVDINDFGQINKKYGHPFGDDVIRLLSQKLASLVDEKSDYLCRYAGDEFIMISLAGEERVNHCLQAMTKPLVVDQVEVSVAVGYVNGWEEPHFFACSLRDLIRKASLLSSLHKRCKEEGSANPQENQPVQEGMSLITEWT</sequence>
<feature type="domain" description="CBS" evidence="5">
    <location>
        <begin position="7"/>
        <end position="64"/>
    </location>
</feature>
<gene>
    <name evidence="6" type="ORF">JD108_09315</name>
</gene>